<sequence length="163" mass="18590">MKSFYFMMISVVIGLTTTYNFLDLHHDIKSFSEMINLESNAPKESIRVSGINMNLSQPIHGKLGDFDNLFIKISSTNSISLLDVEYNDFVVHAADETESNRNMNLVGLTFPLSHQKATILNLRKFINHSIKEKGDHIIKIRLSNQEDVSNTKITEKYLKISLN</sequence>
<dbReference type="RefSeq" id="WP_169664999.1">
    <property type="nucleotide sequence ID" value="NZ_CP076132.1"/>
</dbReference>
<protein>
    <submittedName>
        <fullName evidence="1">Uncharacterized protein</fullName>
    </submittedName>
</protein>
<organism evidence="1 2">
    <name type="scientific">Flammeovirga yaeyamensis</name>
    <dbReference type="NCBI Taxonomy" id="367791"/>
    <lineage>
        <taxon>Bacteria</taxon>
        <taxon>Pseudomonadati</taxon>
        <taxon>Bacteroidota</taxon>
        <taxon>Cytophagia</taxon>
        <taxon>Cytophagales</taxon>
        <taxon>Flammeovirgaceae</taxon>
        <taxon>Flammeovirga</taxon>
    </lineage>
</organism>
<evidence type="ECO:0000313" key="2">
    <source>
        <dbReference type="Proteomes" id="UP000678679"/>
    </source>
</evidence>
<dbReference type="KEGG" id="fya:KMW28_02730"/>
<reference evidence="1 2" key="1">
    <citation type="submission" date="2021-05" db="EMBL/GenBank/DDBJ databases">
        <title>Comparative genomic studies on the polysaccharide-degrading batcterial strains of the Flammeovirga genus.</title>
        <authorList>
            <person name="Zewei F."/>
            <person name="Zheng Z."/>
            <person name="Yu L."/>
            <person name="Ruyue G."/>
            <person name="Yanhong M."/>
            <person name="Yuanyuan C."/>
            <person name="Jingyan G."/>
            <person name="Wenjun H."/>
        </authorList>
    </citation>
    <scope>NUCLEOTIDE SEQUENCE [LARGE SCALE GENOMIC DNA]</scope>
    <source>
        <strain evidence="1 2">NBRC:100898</strain>
    </source>
</reference>
<evidence type="ECO:0000313" key="1">
    <source>
        <dbReference type="EMBL" id="QWG02506.1"/>
    </source>
</evidence>
<accession>A0AAX1N4S1</accession>
<dbReference type="EMBL" id="CP076132">
    <property type="protein sequence ID" value="QWG02506.1"/>
    <property type="molecule type" value="Genomic_DNA"/>
</dbReference>
<keyword evidence="2" id="KW-1185">Reference proteome</keyword>
<dbReference type="AlphaFoldDB" id="A0AAX1N4S1"/>
<gene>
    <name evidence="1" type="ORF">KMW28_02730</name>
</gene>
<name>A0AAX1N4S1_9BACT</name>
<proteinExistence type="predicted"/>
<dbReference type="Proteomes" id="UP000678679">
    <property type="component" value="Chromosome 1"/>
</dbReference>